<protein>
    <recommendedName>
        <fullName evidence="2">GlxA-like beta barrel domain-containing protein</fullName>
    </recommendedName>
</protein>
<keyword evidence="1" id="KW-0812">Transmembrane</keyword>
<dbReference type="STRING" id="1802207.A3D44_00380"/>
<sequence length="438" mass="48533">MSKKMHDIISPKHRAAKAVVLEKKVGRRSTGVKKRKTTLKPEVLAEAKKEFLERKEGRFPLKEIVAGAVVLALLLGAYGFLKLPKATVQMWPVMETVTLQEKVLASTSKQEPGALESTIPAHYLEVLKDASQEFPATGITTQDGKATGNITIYNKINPSTPFTLIKGTHFLSDSGKYFITLQKVTIPAATNKTPGSITVQVQAETAGAEANIGPSKFSIPKLNGTSYYHSLYASSNADMKGGYTGKLKKVTDDDLETAKDVLVEKLLQEAKDELRNNLDPNDVLLDDAVTSSVVASSANAKSGAIYDTFQQSAKVKVTALVFKKIDVEQFVVALAKAHLSDDSRLFEKSVTINYRPSTFDVQKKIITLNLDSSFKKYYYIDTLELINLFSTKSSDQIKQIVDQKYNGNIFELKVNFWPFWVRRAPSDQDRIKVDLILE</sequence>
<dbReference type="Pfam" id="PF21110">
    <property type="entry name" value="GlxA"/>
    <property type="match status" value="1"/>
</dbReference>
<accession>A0A1G2I6L1</accession>
<feature type="domain" description="GlxA-like beta barrel" evidence="2">
    <location>
        <begin position="145"/>
        <end position="206"/>
    </location>
</feature>
<organism evidence="3 4">
    <name type="scientific">Candidatus Staskawiczbacteria bacterium RIFCSPHIGHO2_02_FULL_42_22</name>
    <dbReference type="NCBI Taxonomy" id="1802207"/>
    <lineage>
        <taxon>Bacteria</taxon>
        <taxon>Candidatus Staskawicziibacteriota</taxon>
    </lineage>
</organism>
<feature type="transmembrane region" description="Helical" evidence="1">
    <location>
        <begin position="64"/>
        <end position="81"/>
    </location>
</feature>
<dbReference type="Proteomes" id="UP000178820">
    <property type="component" value="Unassembled WGS sequence"/>
</dbReference>
<evidence type="ECO:0000313" key="4">
    <source>
        <dbReference type="Proteomes" id="UP000178820"/>
    </source>
</evidence>
<reference evidence="3 4" key="1">
    <citation type="journal article" date="2016" name="Nat. Commun.">
        <title>Thousands of microbial genomes shed light on interconnected biogeochemical processes in an aquifer system.</title>
        <authorList>
            <person name="Anantharaman K."/>
            <person name="Brown C.T."/>
            <person name="Hug L.A."/>
            <person name="Sharon I."/>
            <person name="Castelle C.J."/>
            <person name="Probst A.J."/>
            <person name="Thomas B.C."/>
            <person name="Singh A."/>
            <person name="Wilkins M.J."/>
            <person name="Karaoz U."/>
            <person name="Brodie E.L."/>
            <person name="Williams K.H."/>
            <person name="Hubbard S.S."/>
            <person name="Banfield J.F."/>
        </authorList>
    </citation>
    <scope>NUCLEOTIDE SEQUENCE [LARGE SCALE GENOMIC DNA]</scope>
</reference>
<evidence type="ECO:0000313" key="3">
    <source>
        <dbReference type="EMBL" id="OGZ69688.1"/>
    </source>
</evidence>
<proteinExistence type="predicted"/>
<gene>
    <name evidence="3" type="ORF">A3D44_00380</name>
</gene>
<dbReference type="AlphaFoldDB" id="A0A1G2I6L1"/>
<comment type="caution">
    <text evidence="3">The sequence shown here is derived from an EMBL/GenBank/DDBJ whole genome shotgun (WGS) entry which is preliminary data.</text>
</comment>
<dbReference type="EMBL" id="MHOT01000005">
    <property type="protein sequence ID" value="OGZ69688.1"/>
    <property type="molecule type" value="Genomic_DNA"/>
</dbReference>
<keyword evidence="1" id="KW-0472">Membrane</keyword>
<name>A0A1G2I6L1_9BACT</name>
<evidence type="ECO:0000256" key="1">
    <source>
        <dbReference type="SAM" id="Phobius"/>
    </source>
</evidence>
<keyword evidence="1" id="KW-1133">Transmembrane helix</keyword>
<evidence type="ECO:0000259" key="2">
    <source>
        <dbReference type="Pfam" id="PF21110"/>
    </source>
</evidence>
<dbReference type="InterPro" id="IPR049305">
    <property type="entry name" value="GlxA-like_b-barrel"/>
</dbReference>